<feature type="chain" id="PRO_5042239695" evidence="1">
    <location>
        <begin position="28"/>
        <end position="156"/>
    </location>
</feature>
<accession>A0AAE3HHX7</accession>
<dbReference type="InterPro" id="IPR003787">
    <property type="entry name" value="Sulphur_relay_DsrE/F-like"/>
</dbReference>
<name>A0AAE3HHX7_9GAMM</name>
<evidence type="ECO:0000256" key="1">
    <source>
        <dbReference type="SAM" id="SignalP"/>
    </source>
</evidence>
<dbReference type="AlphaFoldDB" id="A0AAE3HHX7"/>
<dbReference type="InterPro" id="IPR027396">
    <property type="entry name" value="DsrEFH-like"/>
</dbReference>
<sequence>MKFQSLRYYSLIALTCLAMLFTTNSQAESESLGQDQNVVVHLSNYTNDLHASFMALKLAVEFQQHGANVTLFLDLEGVRIADKRAPQDMNWGLSHAPLSEHYTAFIEAGGEVLVCPHCAAAAGIDADNLRKGARIANEDDDEITRVFLGADKILKY</sequence>
<evidence type="ECO:0000313" key="2">
    <source>
        <dbReference type="EMBL" id="MCS3902661.1"/>
    </source>
</evidence>
<keyword evidence="3" id="KW-1185">Reference proteome</keyword>
<keyword evidence="1" id="KW-0732">Signal</keyword>
<comment type="caution">
    <text evidence="2">The sequence shown here is derived from an EMBL/GenBank/DDBJ whole genome shotgun (WGS) entry which is preliminary data.</text>
</comment>
<dbReference type="EMBL" id="JANUCT010000004">
    <property type="protein sequence ID" value="MCS3902661.1"/>
    <property type="molecule type" value="Genomic_DNA"/>
</dbReference>
<reference evidence="2" key="1">
    <citation type="submission" date="2022-08" db="EMBL/GenBank/DDBJ databases">
        <title>Genomic Encyclopedia of Type Strains, Phase III (KMG-III): the genomes of soil and plant-associated and newly described type strains.</title>
        <authorList>
            <person name="Whitman W."/>
        </authorList>
    </citation>
    <scope>NUCLEOTIDE SEQUENCE</scope>
    <source>
        <strain evidence="2">HMT 1</strain>
    </source>
</reference>
<dbReference type="Gene3D" id="3.40.1260.10">
    <property type="entry name" value="DsrEFH-like"/>
    <property type="match status" value="1"/>
</dbReference>
<proteinExistence type="predicted"/>
<protein>
    <submittedName>
        <fullName evidence="2">Peroxiredoxin</fullName>
    </submittedName>
</protein>
<feature type="signal peptide" evidence="1">
    <location>
        <begin position="1"/>
        <end position="27"/>
    </location>
</feature>
<dbReference type="Pfam" id="PF02635">
    <property type="entry name" value="DsrE"/>
    <property type="match status" value="1"/>
</dbReference>
<organism evidence="2 3">
    <name type="scientific">Methylohalomonas lacus</name>
    <dbReference type="NCBI Taxonomy" id="398773"/>
    <lineage>
        <taxon>Bacteria</taxon>
        <taxon>Pseudomonadati</taxon>
        <taxon>Pseudomonadota</taxon>
        <taxon>Gammaproteobacteria</taxon>
        <taxon>Methylohalomonadales</taxon>
        <taxon>Methylohalomonadaceae</taxon>
        <taxon>Methylohalomonas</taxon>
    </lineage>
</organism>
<dbReference type="Proteomes" id="UP001204445">
    <property type="component" value="Unassembled WGS sequence"/>
</dbReference>
<dbReference type="SUPFAM" id="SSF75169">
    <property type="entry name" value="DsrEFH-like"/>
    <property type="match status" value="1"/>
</dbReference>
<dbReference type="RefSeq" id="WP_259054220.1">
    <property type="nucleotide sequence ID" value="NZ_JANUCT010000004.1"/>
</dbReference>
<evidence type="ECO:0000313" key="3">
    <source>
        <dbReference type="Proteomes" id="UP001204445"/>
    </source>
</evidence>
<gene>
    <name evidence="2" type="ORF">J2T55_000665</name>
</gene>